<dbReference type="EMBL" id="BAABBN010000007">
    <property type="protein sequence ID" value="GAA3929384.1"/>
    <property type="molecule type" value="Genomic_DNA"/>
</dbReference>
<accession>A0ABP7MV23</accession>
<reference evidence="2" key="1">
    <citation type="journal article" date="2019" name="Int. J. Syst. Evol. Microbiol.">
        <title>The Global Catalogue of Microorganisms (GCM) 10K type strain sequencing project: providing services to taxonomists for standard genome sequencing and annotation.</title>
        <authorList>
            <consortium name="The Broad Institute Genomics Platform"/>
            <consortium name="The Broad Institute Genome Sequencing Center for Infectious Disease"/>
            <person name="Wu L."/>
            <person name="Ma J."/>
        </authorList>
    </citation>
    <scope>NUCLEOTIDE SEQUENCE [LARGE SCALE GENOMIC DNA]</scope>
    <source>
        <strain evidence="2">JCM 17551</strain>
    </source>
</reference>
<comment type="caution">
    <text evidence="1">The sequence shown here is derived from an EMBL/GenBank/DDBJ whole genome shotgun (WGS) entry which is preliminary data.</text>
</comment>
<evidence type="ECO:0000313" key="2">
    <source>
        <dbReference type="Proteomes" id="UP001501565"/>
    </source>
</evidence>
<proteinExistence type="predicted"/>
<evidence type="ECO:0008006" key="3">
    <source>
        <dbReference type="Google" id="ProtNLM"/>
    </source>
</evidence>
<keyword evidence="2" id="KW-1185">Reference proteome</keyword>
<dbReference type="Proteomes" id="UP001501565">
    <property type="component" value="Unassembled WGS sequence"/>
</dbReference>
<sequence length="125" mass="13369">MVFINNQSVSGGVMPLKAIFMGSCVLVGSVLASSALADPMKPPGFGQVSATKTYSAHSYRLTQVLTSEQRNRAVINEQVVAVGDFVSGAKVVRIDQDKVTLNVAGKRKVLVLNQAKGFTIKRETE</sequence>
<organism evidence="1 2">
    <name type="scientific">Litoribacillus peritrichatus</name>
    <dbReference type="NCBI Taxonomy" id="718191"/>
    <lineage>
        <taxon>Bacteria</taxon>
        <taxon>Pseudomonadati</taxon>
        <taxon>Pseudomonadota</taxon>
        <taxon>Gammaproteobacteria</taxon>
        <taxon>Oceanospirillales</taxon>
        <taxon>Oceanospirillaceae</taxon>
        <taxon>Litoribacillus</taxon>
    </lineage>
</organism>
<gene>
    <name evidence="1" type="ORF">GCM10022277_27400</name>
</gene>
<name>A0ABP7MV23_9GAMM</name>
<evidence type="ECO:0000313" key="1">
    <source>
        <dbReference type="EMBL" id="GAA3929384.1"/>
    </source>
</evidence>
<protein>
    <recommendedName>
        <fullName evidence="3">MSHA biogenesis protein MshK</fullName>
    </recommendedName>
</protein>